<dbReference type="SMART" id="SM00563">
    <property type="entry name" value="PlsC"/>
    <property type="match status" value="1"/>
</dbReference>
<dbReference type="PANTHER" id="PTHR31605">
    <property type="entry name" value="GLYCEROL-3-PHOSPHATE O-ACYLTRANSFERASE 1"/>
    <property type="match status" value="1"/>
</dbReference>
<feature type="transmembrane region" description="Helical" evidence="2">
    <location>
        <begin position="358"/>
        <end position="380"/>
    </location>
</feature>
<proteinExistence type="predicted"/>
<accession>A0A9P6NEZ9</accession>
<evidence type="ECO:0000256" key="2">
    <source>
        <dbReference type="SAM" id="Phobius"/>
    </source>
</evidence>
<dbReference type="Proteomes" id="UP000886653">
    <property type="component" value="Unassembled WGS sequence"/>
</dbReference>
<protein>
    <recommendedName>
        <fullName evidence="3">Phospholipid/glycerol acyltransferase domain-containing protein</fullName>
    </recommendedName>
</protein>
<dbReference type="GO" id="GO:0004366">
    <property type="term" value="F:glycerol-3-phosphate O-acyltransferase activity"/>
    <property type="evidence" value="ECO:0007669"/>
    <property type="project" value="TreeGrafter"/>
</dbReference>
<evidence type="ECO:0000256" key="1">
    <source>
        <dbReference type="SAM" id="MobiDB-lite"/>
    </source>
</evidence>
<evidence type="ECO:0000313" key="4">
    <source>
        <dbReference type="EMBL" id="KAG0142997.1"/>
    </source>
</evidence>
<feature type="region of interest" description="Disordered" evidence="1">
    <location>
        <begin position="1"/>
        <end position="25"/>
    </location>
</feature>
<dbReference type="SUPFAM" id="SSF69593">
    <property type="entry name" value="Glycerol-3-phosphate (1)-acyltransferase"/>
    <property type="match status" value="1"/>
</dbReference>
<sequence>MPHLTTFHTSDSDSTQSSPPYRVPHPSTHTPLAYHGVISLFRFVLAIFFSRIVIENIDQIPTNGQPTIVLVNHSNSLTDALIIMSSIPRHVRRMLRMTAKATHFRRGTFSSWLIEKAGSIPLQRAKDYGPQATVDNSLARKLLIKALCEQGDAVCMFPEGISRYHPALAPLKTGAARIASDVLYQQRDHPKFELKILTCSITYLHRQNFRSDVLVSFQAPLRLRPTPEQGLVSDDVEVRKEAINSLTTTLTDRIRSGTLDSPSWEIIKAANLARTIYAPFGTRLGLGPHIRLTQRFIDAFAGRSNRPGTEDIKEPTEETDRLVTSLLDYQRRLFQLGIKDERVANNRLVHRRVLFKRLIVRLAGSAFLASICLPGLSLWMPAFGTAWYFAERQKRTGRKFESITEFDHFLLSKLSFRSFLFNLTFG</sequence>
<dbReference type="PANTHER" id="PTHR31605:SF0">
    <property type="entry name" value="GLYCEROL-3-PHOSPHATE O-ACYLTRANSFERASE 1"/>
    <property type="match status" value="1"/>
</dbReference>
<keyword evidence="2" id="KW-0472">Membrane</keyword>
<evidence type="ECO:0000313" key="5">
    <source>
        <dbReference type="Proteomes" id="UP000886653"/>
    </source>
</evidence>
<dbReference type="OrthoDB" id="5567124at2759"/>
<organism evidence="4 5">
    <name type="scientific">Cronartium quercuum f. sp. fusiforme G11</name>
    <dbReference type="NCBI Taxonomy" id="708437"/>
    <lineage>
        <taxon>Eukaryota</taxon>
        <taxon>Fungi</taxon>
        <taxon>Dikarya</taxon>
        <taxon>Basidiomycota</taxon>
        <taxon>Pucciniomycotina</taxon>
        <taxon>Pucciniomycetes</taxon>
        <taxon>Pucciniales</taxon>
        <taxon>Coleosporiaceae</taxon>
        <taxon>Cronartium</taxon>
    </lineage>
</organism>
<feature type="domain" description="Phospholipid/glycerol acyltransferase" evidence="3">
    <location>
        <begin position="67"/>
        <end position="204"/>
    </location>
</feature>
<keyword evidence="2" id="KW-0812">Transmembrane</keyword>
<keyword evidence="2" id="KW-1133">Transmembrane helix</keyword>
<reference evidence="4" key="1">
    <citation type="submission" date="2013-11" db="EMBL/GenBank/DDBJ databases">
        <title>Genome sequence of the fusiform rust pathogen reveals effectors for host alternation and coevolution with pine.</title>
        <authorList>
            <consortium name="DOE Joint Genome Institute"/>
            <person name="Smith K."/>
            <person name="Pendleton A."/>
            <person name="Kubisiak T."/>
            <person name="Anderson C."/>
            <person name="Salamov A."/>
            <person name="Aerts A."/>
            <person name="Riley R."/>
            <person name="Clum A."/>
            <person name="Lindquist E."/>
            <person name="Ence D."/>
            <person name="Campbell M."/>
            <person name="Kronenberg Z."/>
            <person name="Feau N."/>
            <person name="Dhillon B."/>
            <person name="Hamelin R."/>
            <person name="Burleigh J."/>
            <person name="Smith J."/>
            <person name="Yandell M."/>
            <person name="Nelson C."/>
            <person name="Grigoriev I."/>
            <person name="Davis J."/>
        </authorList>
    </citation>
    <scope>NUCLEOTIDE SEQUENCE</scope>
    <source>
        <strain evidence="4">G11</strain>
    </source>
</reference>
<comment type="caution">
    <text evidence="4">The sequence shown here is derived from an EMBL/GenBank/DDBJ whole genome shotgun (WGS) entry which is preliminary data.</text>
</comment>
<name>A0A9P6NEZ9_9BASI</name>
<evidence type="ECO:0000259" key="3">
    <source>
        <dbReference type="SMART" id="SM00563"/>
    </source>
</evidence>
<dbReference type="GO" id="GO:0016287">
    <property type="term" value="F:glycerone-phosphate O-acyltransferase activity"/>
    <property type="evidence" value="ECO:0007669"/>
    <property type="project" value="TreeGrafter"/>
</dbReference>
<dbReference type="AlphaFoldDB" id="A0A9P6NEZ9"/>
<dbReference type="GO" id="GO:0008654">
    <property type="term" value="P:phospholipid biosynthetic process"/>
    <property type="evidence" value="ECO:0007669"/>
    <property type="project" value="TreeGrafter"/>
</dbReference>
<dbReference type="InterPro" id="IPR002123">
    <property type="entry name" value="Plipid/glycerol_acylTrfase"/>
</dbReference>
<dbReference type="EMBL" id="MU167331">
    <property type="protein sequence ID" value="KAG0142997.1"/>
    <property type="molecule type" value="Genomic_DNA"/>
</dbReference>
<keyword evidence="5" id="KW-1185">Reference proteome</keyword>
<feature type="transmembrane region" description="Helical" evidence="2">
    <location>
        <begin position="32"/>
        <end position="54"/>
    </location>
</feature>
<gene>
    <name evidence="4" type="ORF">CROQUDRAFT_661818</name>
</gene>
<dbReference type="Pfam" id="PF01553">
    <property type="entry name" value="Acyltransferase"/>
    <property type="match status" value="1"/>
</dbReference>
<dbReference type="InterPro" id="IPR052744">
    <property type="entry name" value="GPAT/DAPAT"/>
</dbReference>